<evidence type="ECO:0000256" key="1">
    <source>
        <dbReference type="ARBA" id="ARBA00008386"/>
    </source>
</evidence>
<dbReference type="PANTHER" id="PTHR34939">
    <property type="entry name" value="PHOTOSYSTEM I REACTION CENTER SUBUNIT III, CHLOROPLASTIC"/>
    <property type="match status" value="1"/>
</dbReference>
<comment type="similarity">
    <text evidence="1 4">Belongs to the PsaF family.</text>
</comment>
<dbReference type="Gramene" id="OE9A119965T1">
    <property type="protein sequence ID" value="OE9A119965C1"/>
    <property type="gene ID" value="OE9A119965"/>
</dbReference>
<proteinExistence type="inferred from homology"/>
<name>A0A8S0P824_OLEEU</name>
<keyword evidence="2 4" id="KW-0602">Photosynthesis</keyword>
<dbReference type="Gene3D" id="1.10.8.110">
    <property type="entry name" value="Photosystem I PsaF, reaction centre subunit III"/>
    <property type="match status" value="1"/>
</dbReference>
<dbReference type="SUPFAM" id="SSF81536">
    <property type="entry name" value="Subunit III of photosystem I reaction centre, PsaF"/>
    <property type="match status" value="1"/>
</dbReference>
<evidence type="ECO:0000256" key="4">
    <source>
        <dbReference type="RuleBase" id="RU368107"/>
    </source>
</evidence>
<reference evidence="5 6" key="1">
    <citation type="submission" date="2019-12" db="EMBL/GenBank/DDBJ databases">
        <authorList>
            <person name="Alioto T."/>
            <person name="Alioto T."/>
            <person name="Gomez Garrido J."/>
        </authorList>
    </citation>
    <scope>NUCLEOTIDE SEQUENCE [LARGE SCALE GENOMIC DNA]</scope>
</reference>
<keyword evidence="4" id="KW-0150">Chloroplast</keyword>
<keyword evidence="6" id="KW-1185">Reference proteome</keyword>
<keyword evidence="4" id="KW-0934">Plastid</keyword>
<gene>
    <name evidence="5" type="ORF">OLEA9_A119965</name>
</gene>
<organism evidence="5 6">
    <name type="scientific">Olea europaea subsp. europaea</name>
    <dbReference type="NCBI Taxonomy" id="158383"/>
    <lineage>
        <taxon>Eukaryota</taxon>
        <taxon>Viridiplantae</taxon>
        <taxon>Streptophyta</taxon>
        <taxon>Embryophyta</taxon>
        <taxon>Tracheophyta</taxon>
        <taxon>Spermatophyta</taxon>
        <taxon>Magnoliopsida</taxon>
        <taxon>eudicotyledons</taxon>
        <taxon>Gunneridae</taxon>
        <taxon>Pentapetalae</taxon>
        <taxon>asterids</taxon>
        <taxon>lamiids</taxon>
        <taxon>Lamiales</taxon>
        <taxon>Oleaceae</taxon>
        <taxon>Oleeae</taxon>
        <taxon>Olea</taxon>
    </lineage>
</organism>
<dbReference type="GO" id="GO:0015979">
    <property type="term" value="P:photosynthesis"/>
    <property type="evidence" value="ECO:0007669"/>
    <property type="project" value="UniProtKB-UniRule"/>
</dbReference>
<accession>A0A8S0P824</accession>
<dbReference type="GO" id="GO:0009535">
    <property type="term" value="C:chloroplast thylakoid membrane"/>
    <property type="evidence" value="ECO:0007669"/>
    <property type="project" value="TreeGrafter"/>
</dbReference>
<comment type="subcellular location">
    <subcellularLocation>
        <location evidence="4">Plastid</location>
        <location evidence="4">Chloroplast thylakoid lumen</location>
    </subcellularLocation>
</comment>
<comment type="function">
    <text evidence="4">Participates in efficiency of electron transfer from plastocyanin to P700 (or cytochrome c553 in algae and cyanobacteria). This plastocyanin-docking protein contributes to the specific association of plastocyanin to PSI.</text>
</comment>
<dbReference type="Pfam" id="PF02507">
    <property type="entry name" value="PSI_PsaF"/>
    <property type="match status" value="1"/>
</dbReference>
<dbReference type="Proteomes" id="UP000594638">
    <property type="component" value="Unassembled WGS sequence"/>
</dbReference>
<dbReference type="InterPro" id="IPR003666">
    <property type="entry name" value="PSI_PsaF"/>
</dbReference>
<dbReference type="EMBL" id="CACTIH010000014">
    <property type="protein sequence ID" value="CAA2934410.1"/>
    <property type="molecule type" value="Genomic_DNA"/>
</dbReference>
<evidence type="ECO:0000313" key="5">
    <source>
        <dbReference type="EMBL" id="CAA2934410.1"/>
    </source>
</evidence>
<evidence type="ECO:0000256" key="3">
    <source>
        <dbReference type="ARBA" id="ARBA00022836"/>
    </source>
</evidence>
<keyword evidence="4" id="KW-0793">Thylakoid</keyword>
<evidence type="ECO:0000313" key="6">
    <source>
        <dbReference type="Proteomes" id="UP000594638"/>
    </source>
</evidence>
<dbReference type="GO" id="GO:0009543">
    <property type="term" value="C:chloroplast thylakoid lumen"/>
    <property type="evidence" value="ECO:0007669"/>
    <property type="project" value="UniProtKB-SubCell"/>
</dbReference>
<comment type="caution">
    <text evidence="5">The sequence shown here is derived from an EMBL/GenBank/DDBJ whole genome shotgun (WGS) entry which is preliminary data.</text>
</comment>
<protein>
    <recommendedName>
        <fullName evidence="4">Photosystem I reaction center subunit III</fullName>
    </recommendedName>
    <alternativeName>
        <fullName evidence="4">PSI-F</fullName>
    </alternativeName>
</protein>
<keyword evidence="3 4" id="KW-0603">Photosystem I</keyword>
<sequence length="140" mass="15072">MSLTIPSNLSKPISLPKLGTKQMGATIICQANSPNQSTSSDSRSEQSLKAFSTAIALSSIRLSAPVLPASADISGLTPCKESKQFAKREKQELKKLESSLKLYAPESAPARPLLQSRPLWRRQSGGSQSILSCFVVDKLK</sequence>
<dbReference type="GO" id="GO:0009538">
    <property type="term" value="C:photosystem I reaction center"/>
    <property type="evidence" value="ECO:0007669"/>
    <property type="project" value="UniProtKB-UniRule"/>
</dbReference>
<dbReference type="AlphaFoldDB" id="A0A8S0P824"/>
<evidence type="ECO:0000256" key="2">
    <source>
        <dbReference type="ARBA" id="ARBA00022531"/>
    </source>
</evidence>
<dbReference type="InterPro" id="IPR036577">
    <property type="entry name" value="PSI_PsaF_sf"/>
</dbReference>
<dbReference type="PANTHER" id="PTHR34939:SF1">
    <property type="entry name" value="PHOTOSYSTEM I REACTION CENTER SUBUNIT III, CHLOROPLASTIC"/>
    <property type="match status" value="1"/>
</dbReference>